<evidence type="ECO:0000313" key="3">
    <source>
        <dbReference type="Proteomes" id="UP001165405"/>
    </source>
</evidence>
<dbReference type="InterPro" id="IPR009061">
    <property type="entry name" value="DNA-bd_dom_put_sf"/>
</dbReference>
<evidence type="ECO:0000259" key="1">
    <source>
        <dbReference type="Pfam" id="PF12728"/>
    </source>
</evidence>
<dbReference type="RefSeq" id="WP_236089539.1">
    <property type="nucleotide sequence ID" value="NZ_JAKGSG010000034.1"/>
</dbReference>
<gene>
    <name evidence="2" type="ORF">L1785_12185</name>
</gene>
<feature type="domain" description="Helix-turn-helix" evidence="1">
    <location>
        <begin position="19"/>
        <end position="66"/>
    </location>
</feature>
<comment type="caution">
    <text evidence="2">The sequence shown here is derived from an EMBL/GenBank/DDBJ whole genome shotgun (WGS) entry which is preliminary data.</text>
</comment>
<dbReference type="Proteomes" id="UP001165405">
    <property type="component" value="Unassembled WGS sequence"/>
</dbReference>
<protein>
    <submittedName>
        <fullName evidence="2">Helix-turn-helix domain-containing protein</fullName>
    </submittedName>
</protein>
<evidence type="ECO:0000313" key="2">
    <source>
        <dbReference type="EMBL" id="MCF4121742.1"/>
    </source>
</evidence>
<dbReference type="SUPFAM" id="SSF46955">
    <property type="entry name" value="Putative DNA-binding domain"/>
    <property type="match status" value="1"/>
</dbReference>
<name>A0AA41U9L6_9MICO</name>
<dbReference type="InterPro" id="IPR036388">
    <property type="entry name" value="WH-like_DNA-bd_sf"/>
</dbReference>
<accession>A0AA41U9L6</accession>
<organism evidence="2 3">
    <name type="scientific">Antribacter soli</name>
    <dbReference type="NCBI Taxonomy" id="2910976"/>
    <lineage>
        <taxon>Bacteria</taxon>
        <taxon>Bacillati</taxon>
        <taxon>Actinomycetota</taxon>
        <taxon>Actinomycetes</taxon>
        <taxon>Micrococcales</taxon>
        <taxon>Promicromonosporaceae</taxon>
        <taxon>Antribacter</taxon>
    </lineage>
</organism>
<reference evidence="2" key="1">
    <citation type="submission" date="2022-01" db="EMBL/GenBank/DDBJ databases">
        <title>Antribacter sp. nov., isolated from Guizhou of China.</title>
        <authorList>
            <person name="Chengliang C."/>
            <person name="Ya Z."/>
        </authorList>
    </citation>
    <scope>NUCLEOTIDE SEQUENCE</scope>
    <source>
        <strain evidence="2">KLBMP 9083</strain>
    </source>
</reference>
<keyword evidence="3" id="KW-1185">Reference proteome</keyword>
<dbReference type="Gene3D" id="1.10.10.10">
    <property type="entry name" value="Winged helix-like DNA-binding domain superfamily/Winged helix DNA-binding domain"/>
    <property type="match status" value="1"/>
</dbReference>
<dbReference type="InterPro" id="IPR041657">
    <property type="entry name" value="HTH_17"/>
</dbReference>
<dbReference type="EMBL" id="JAKGSG010000034">
    <property type="protein sequence ID" value="MCF4121742.1"/>
    <property type="molecule type" value="Genomic_DNA"/>
</dbReference>
<sequence length="70" mass="7988">MRRKTTTPTAATTIEELWTIEDVAAFLRVPVATLYRWRTMHTGPAAYRVGRHLRYDPATVRAWLTETAAA</sequence>
<dbReference type="AlphaFoldDB" id="A0AA41U9L6"/>
<proteinExistence type="predicted"/>
<dbReference type="Pfam" id="PF12728">
    <property type="entry name" value="HTH_17"/>
    <property type="match status" value="1"/>
</dbReference>